<dbReference type="Gene3D" id="3.10.20.30">
    <property type="match status" value="1"/>
</dbReference>
<accession>A0A0P6XKP0</accession>
<protein>
    <recommendedName>
        <fullName evidence="3">Thiamine biosynthesis protein ThiS</fullName>
    </recommendedName>
</protein>
<comment type="caution">
    <text evidence="1">The sequence shown here is derived from an EMBL/GenBank/DDBJ whole genome shotgun (WGS) entry which is preliminary data.</text>
</comment>
<dbReference type="STRING" id="229921.ADN01_17265"/>
<sequence length="74" mass="7873">MITLRPLGGLKALVHDQKELHLEAAGCSVREALLLANIRPELVALVLVNARPVDKAHRLADGDIVQVLTVFGGG</sequence>
<dbReference type="Pfam" id="PF02597">
    <property type="entry name" value="ThiS"/>
    <property type="match status" value="1"/>
</dbReference>
<dbReference type="SUPFAM" id="SSF54285">
    <property type="entry name" value="MoaD/ThiS"/>
    <property type="match status" value="1"/>
</dbReference>
<organism evidence="1 2">
    <name type="scientific">Levilinea saccharolytica</name>
    <dbReference type="NCBI Taxonomy" id="229921"/>
    <lineage>
        <taxon>Bacteria</taxon>
        <taxon>Bacillati</taxon>
        <taxon>Chloroflexota</taxon>
        <taxon>Anaerolineae</taxon>
        <taxon>Anaerolineales</taxon>
        <taxon>Anaerolineaceae</taxon>
        <taxon>Levilinea</taxon>
    </lineage>
</organism>
<dbReference type="InterPro" id="IPR012675">
    <property type="entry name" value="Beta-grasp_dom_sf"/>
</dbReference>
<proteinExistence type="predicted"/>
<reference evidence="1 2" key="1">
    <citation type="submission" date="2015-07" db="EMBL/GenBank/DDBJ databases">
        <title>Genome sequence of Levilinea saccharolytica DSM 16555.</title>
        <authorList>
            <person name="Hemp J."/>
            <person name="Ward L.M."/>
            <person name="Pace L.A."/>
            <person name="Fischer W.W."/>
        </authorList>
    </citation>
    <scope>NUCLEOTIDE SEQUENCE [LARGE SCALE GENOMIC DNA]</scope>
    <source>
        <strain evidence="1 2">KIBI-1</strain>
    </source>
</reference>
<dbReference type="AlphaFoldDB" id="A0A0P6XKP0"/>
<dbReference type="RefSeq" id="WP_062417024.1">
    <property type="nucleotide sequence ID" value="NZ_DF967974.1"/>
</dbReference>
<dbReference type="Proteomes" id="UP000050501">
    <property type="component" value="Unassembled WGS sequence"/>
</dbReference>
<dbReference type="InterPro" id="IPR016155">
    <property type="entry name" value="Mopterin_synth/thiamin_S_b"/>
</dbReference>
<dbReference type="InterPro" id="IPR003749">
    <property type="entry name" value="ThiS/MoaD-like"/>
</dbReference>
<evidence type="ECO:0000313" key="1">
    <source>
        <dbReference type="EMBL" id="KPL75603.1"/>
    </source>
</evidence>
<evidence type="ECO:0008006" key="3">
    <source>
        <dbReference type="Google" id="ProtNLM"/>
    </source>
</evidence>
<gene>
    <name evidence="1" type="ORF">ADN01_17265</name>
</gene>
<name>A0A0P6XKP0_9CHLR</name>
<keyword evidence="2" id="KW-1185">Reference proteome</keyword>
<evidence type="ECO:0000313" key="2">
    <source>
        <dbReference type="Proteomes" id="UP000050501"/>
    </source>
</evidence>
<dbReference type="EMBL" id="LGCM01000065">
    <property type="protein sequence ID" value="KPL75603.1"/>
    <property type="molecule type" value="Genomic_DNA"/>
</dbReference>